<sequence length="159" mass="16883">MASKRRNVSDNNNRFCGAAKRKAIATGEEACMPGAWPVGGGGGIDVTVAMDTGSTRAVARAQAAFAHGLSHPAHRTAPYLSSDGQHGRGCRLPPPPEESFRLSRPAHTPGRRAPVPGPLVQNLSVKSSRLLIITLRPCPSVEITRRVETTVASWSSRVK</sequence>
<dbReference type="Proteomes" id="UP001558652">
    <property type="component" value="Unassembled WGS sequence"/>
</dbReference>
<protein>
    <submittedName>
        <fullName evidence="2">Uncharacterized protein</fullName>
    </submittedName>
</protein>
<evidence type="ECO:0000313" key="2">
    <source>
        <dbReference type="EMBL" id="KAL1132174.1"/>
    </source>
</evidence>
<keyword evidence="3" id="KW-1185">Reference proteome</keyword>
<comment type="caution">
    <text evidence="2">The sequence shown here is derived from an EMBL/GenBank/DDBJ whole genome shotgun (WGS) entry which is preliminary data.</text>
</comment>
<feature type="region of interest" description="Disordered" evidence="1">
    <location>
        <begin position="68"/>
        <end position="119"/>
    </location>
</feature>
<reference evidence="2 3" key="1">
    <citation type="submission" date="2024-07" db="EMBL/GenBank/DDBJ databases">
        <title>Chromosome-level genome assembly of the water stick insect Ranatra chinensis (Heteroptera: Nepidae).</title>
        <authorList>
            <person name="Liu X."/>
        </authorList>
    </citation>
    <scope>NUCLEOTIDE SEQUENCE [LARGE SCALE GENOMIC DNA]</scope>
    <source>
        <strain evidence="2">Cailab_2021Rc</strain>
        <tissue evidence="2">Muscle</tissue>
    </source>
</reference>
<dbReference type="EMBL" id="JBFDAA010000005">
    <property type="protein sequence ID" value="KAL1132174.1"/>
    <property type="molecule type" value="Genomic_DNA"/>
</dbReference>
<gene>
    <name evidence="2" type="ORF">AAG570_010131</name>
</gene>
<proteinExistence type="predicted"/>
<organism evidence="2 3">
    <name type="scientific">Ranatra chinensis</name>
    <dbReference type="NCBI Taxonomy" id="642074"/>
    <lineage>
        <taxon>Eukaryota</taxon>
        <taxon>Metazoa</taxon>
        <taxon>Ecdysozoa</taxon>
        <taxon>Arthropoda</taxon>
        <taxon>Hexapoda</taxon>
        <taxon>Insecta</taxon>
        <taxon>Pterygota</taxon>
        <taxon>Neoptera</taxon>
        <taxon>Paraneoptera</taxon>
        <taxon>Hemiptera</taxon>
        <taxon>Heteroptera</taxon>
        <taxon>Panheteroptera</taxon>
        <taxon>Nepomorpha</taxon>
        <taxon>Nepidae</taxon>
        <taxon>Ranatrinae</taxon>
        <taxon>Ranatra</taxon>
    </lineage>
</organism>
<name>A0ABD0YLT1_9HEMI</name>
<accession>A0ABD0YLT1</accession>
<evidence type="ECO:0000256" key="1">
    <source>
        <dbReference type="SAM" id="MobiDB-lite"/>
    </source>
</evidence>
<evidence type="ECO:0000313" key="3">
    <source>
        <dbReference type="Proteomes" id="UP001558652"/>
    </source>
</evidence>
<dbReference type="AlphaFoldDB" id="A0ABD0YLT1"/>